<protein>
    <submittedName>
        <fullName evidence="2">Uncharacterized protein</fullName>
    </submittedName>
</protein>
<feature type="compositionally biased region" description="Basic and acidic residues" evidence="1">
    <location>
        <begin position="150"/>
        <end position="172"/>
    </location>
</feature>
<accession>A0AAX4PML6</accession>
<feature type="region of interest" description="Disordered" evidence="1">
    <location>
        <begin position="1"/>
        <end position="202"/>
    </location>
</feature>
<reference evidence="2 3" key="1">
    <citation type="submission" date="2024-03" db="EMBL/GenBank/DDBJ databases">
        <title>Complete genome sequence of the green alga Chloropicon roscoffensis RCC1871.</title>
        <authorList>
            <person name="Lemieux C."/>
            <person name="Pombert J.-F."/>
            <person name="Otis C."/>
            <person name="Turmel M."/>
        </authorList>
    </citation>
    <scope>NUCLEOTIDE SEQUENCE [LARGE SCALE GENOMIC DNA]</scope>
    <source>
        <strain evidence="2 3">RCC1871</strain>
    </source>
</reference>
<dbReference type="Proteomes" id="UP001472866">
    <property type="component" value="Chromosome 18"/>
</dbReference>
<feature type="compositionally biased region" description="Basic and acidic residues" evidence="1">
    <location>
        <begin position="1"/>
        <end position="12"/>
    </location>
</feature>
<dbReference type="EMBL" id="CP151518">
    <property type="protein sequence ID" value="WZN67141.1"/>
    <property type="molecule type" value="Genomic_DNA"/>
</dbReference>
<organism evidence="2 3">
    <name type="scientific">Chloropicon roscoffensis</name>
    <dbReference type="NCBI Taxonomy" id="1461544"/>
    <lineage>
        <taxon>Eukaryota</taxon>
        <taxon>Viridiplantae</taxon>
        <taxon>Chlorophyta</taxon>
        <taxon>Chloropicophyceae</taxon>
        <taxon>Chloropicales</taxon>
        <taxon>Chloropicaceae</taxon>
        <taxon>Chloropicon</taxon>
    </lineage>
</organism>
<proteinExistence type="predicted"/>
<feature type="compositionally biased region" description="Basic and acidic residues" evidence="1">
    <location>
        <begin position="182"/>
        <end position="202"/>
    </location>
</feature>
<evidence type="ECO:0000256" key="1">
    <source>
        <dbReference type="SAM" id="MobiDB-lite"/>
    </source>
</evidence>
<gene>
    <name evidence="2" type="ORF">HKI87_18g87130</name>
</gene>
<evidence type="ECO:0000313" key="3">
    <source>
        <dbReference type="Proteomes" id="UP001472866"/>
    </source>
</evidence>
<keyword evidence="3" id="KW-1185">Reference proteome</keyword>
<name>A0AAX4PML6_9CHLO</name>
<dbReference type="AlphaFoldDB" id="A0AAX4PML6"/>
<evidence type="ECO:0000313" key="2">
    <source>
        <dbReference type="EMBL" id="WZN67141.1"/>
    </source>
</evidence>
<sequence>MPLESRSIDRVRSRGSRTSRRSGGEVGGVKGPTRGAMASSTKKKFSSRLSGMKFMQRGRNKPPSSGVAESKTDDDNNQQALGGGSGGVKPSSKNGMASKPIVVREADPLPRGRTTGRLSFGKKRAKMETVEVLDGPGYEPPSSDGAAGKRKNDGRMNEELFVRPDGAGDVKKFTKRPKTSGGRRDLGGVEGAGRPEADATGG</sequence>